<dbReference type="EMBL" id="JAOPHQ010002848">
    <property type="protein sequence ID" value="KAK0145582.1"/>
    <property type="molecule type" value="Genomic_DNA"/>
</dbReference>
<protein>
    <submittedName>
        <fullName evidence="3">Transmembrane protein 79</fullName>
    </submittedName>
</protein>
<feature type="compositionally biased region" description="Acidic residues" evidence="1">
    <location>
        <begin position="41"/>
        <end position="59"/>
    </location>
</feature>
<feature type="compositionally biased region" description="Basic and acidic residues" evidence="1">
    <location>
        <begin position="1"/>
        <end position="13"/>
    </location>
</feature>
<reference evidence="3" key="1">
    <citation type="journal article" date="2023" name="Front. Mar. Sci.">
        <title>A new Merluccius polli reference genome to investigate the effects of global change in West African waters.</title>
        <authorList>
            <person name="Mateo J.L."/>
            <person name="Blanco-Fernandez C."/>
            <person name="Garcia-Vazquez E."/>
            <person name="Machado-Schiaffino G."/>
        </authorList>
    </citation>
    <scope>NUCLEOTIDE SEQUENCE</scope>
    <source>
        <strain evidence="3">C29</strain>
        <tissue evidence="3">Fin</tissue>
    </source>
</reference>
<feature type="compositionally biased region" description="Basic and acidic residues" evidence="1">
    <location>
        <begin position="75"/>
        <end position="90"/>
    </location>
</feature>
<comment type="caution">
    <text evidence="3">The sequence shown here is derived from an EMBL/GenBank/DDBJ whole genome shotgun (WGS) entry which is preliminary data.</text>
</comment>
<evidence type="ECO:0000256" key="2">
    <source>
        <dbReference type="SAM" id="Phobius"/>
    </source>
</evidence>
<dbReference type="PANTHER" id="PTHR31004:SF2">
    <property type="entry name" value="TRANSMEMBRANE PROTEIN 79A"/>
    <property type="match status" value="1"/>
</dbReference>
<dbReference type="GO" id="GO:0045055">
    <property type="term" value="P:regulated exocytosis"/>
    <property type="evidence" value="ECO:0007669"/>
    <property type="project" value="TreeGrafter"/>
</dbReference>
<dbReference type="GO" id="GO:0032588">
    <property type="term" value="C:trans-Golgi network membrane"/>
    <property type="evidence" value="ECO:0007669"/>
    <property type="project" value="TreeGrafter"/>
</dbReference>
<feature type="transmembrane region" description="Helical" evidence="2">
    <location>
        <begin position="363"/>
        <end position="380"/>
    </location>
</feature>
<evidence type="ECO:0000256" key="1">
    <source>
        <dbReference type="SAM" id="MobiDB-lite"/>
    </source>
</evidence>
<evidence type="ECO:0000313" key="3">
    <source>
        <dbReference type="EMBL" id="KAK0145582.1"/>
    </source>
</evidence>
<proteinExistence type="predicted"/>
<sequence length="494" mass="55385">MSEEKALSTELRNELGPSSDPTAEGHIQEKHTSEEVKGAGEEEGSHEDEDDDDEEEEDKTEACSALSEPSTLPWPDDKLGLMPETEDRRVSSGKGRAAEEEEEEEEEDEEESGGSQSSTHPEGGMKRRSQWRESMPEGERWRAYEAEGQQQDKSARSVADGEEDEDADDEDSVNWMPEKAALVFTPQVSIVNPFGGESAPGENKHYDVENVYAKNDLYEKEPPAQSAVDVHQYSEWPEEDDGYTCNDLILFCHKTQSLFVDCGSCCSEKLKLCLAMVAALVLFPLLVWGGYALLPFDAPQIKSTPLRLVYTLRCAFFATVPIMLGVVVQGVARLRFRELKPLYQGSLESKEVAAHGHYVNDSLYLYLFYFLQLSVMATYLNQDYLKLVPLLTIIFAVGRQVSEEHNVAYGSATCSLYFYFSVFHTPFITAQLIYWVCLSLGSSVRALGFGFSFFPILLMLGINLYYVFSSVGQGAVFDVEPPTKEPPPMQRWWG</sequence>
<feature type="region of interest" description="Disordered" evidence="1">
    <location>
        <begin position="1"/>
        <end position="173"/>
    </location>
</feature>
<organism evidence="3 4">
    <name type="scientific">Merluccius polli</name>
    <name type="common">Benguela hake</name>
    <name type="synonym">Merluccius cadenati</name>
    <dbReference type="NCBI Taxonomy" id="89951"/>
    <lineage>
        <taxon>Eukaryota</taxon>
        <taxon>Metazoa</taxon>
        <taxon>Chordata</taxon>
        <taxon>Craniata</taxon>
        <taxon>Vertebrata</taxon>
        <taxon>Euteleostomi</taxon>
        <taxon>Actinopterygii</taxon>
        <taxon>Neopterygii</taxon>
        <taxon>Teleostei</taxon>
        <taxon>Neoteleostei</taxon>
        <taxon>Acanthomorphata</taxon>
        <taxon>Zeiogadaria</taxon>
        <taxon>Gadariae</taxon>
        <taxon>Gadiformes</taxon>
        <taxon>Gadoidei</taxon>
        <taxon>Merlucciidae</taxon>
        <taxon>Merluccius</taxon>
    </lineage>
</organism>
<evidence type="ECO:0000313" key="4">
    <source>
        <dbReference type="Proteomes" id="UP001174136"/>
    </source>
</evidence>
<feature type="compositionally biased region" description="Acidic residues" evidence="1">
    <location>
        <begin position="160"/>
        <end position="172"/>
    </location>
</feature>
<feature type="compositionally biased region" description="Basic and acidic residues" evidence="1">
    <location>
        <begin position="26"/>
        <end position="40"/>
    </location>
</feature>
<name>A0AA47P3M7_MERPO</name>
<feature type="compositionally biased region" description="Basic and acidic residues" evidence="1">
    <location>
        <begin position="130"/>
        <end position="145"/>
    </location>
</feature>
<feature type="compositionally biased region" description="Acidic residues" evidence="1">
    <location>
        <begin position="99"/>
        <end position="112"/>
    </location>
</feature>
<feature type="transmembrane region" description="Helical" evidence="2">
    <location>
        <begin position="308"/>
        <end position="332"/>
    </location>
</feature>
<keyword evidence="2" id="KW-1133">Transmembrane helix</keyword>
<gene>
    <name evidence="3" type="primary">Tmem79_0</name>
    <name evidence="3" type="ORF">N1851_015480</name>
</gene>
<accession>A0AA47P3M7</accession>
<feature type="transmembrane region" description="Helical" evidence="2">
    <location>
        <begin position="417"/>
        <end position="437"/>
    </location>
</feature>
<keyword evidence="2" id="KW-0472">Membrane</keyword>
<feature type="transmembrane region" description="Helical" evidence="2">
    <location>
        <begin position="274"/>
        <end position="296"/>
    </location>
</feature>
<keyword evidence="4" id="KW-1185">Reference proteome</keyword>
<dbReference type="PANTHER" id="PTHR31004">
    <property type="entry name" value="TRANSMEMBRANE PROTEIN 79"/>
    <property type="match status" value="1"/>
</dbReference>
<keyword evidence="2 3" id="KW-0812">Transmembrane</keyword>
<feature type="transmembrane region" description="Helical" evidence="2">
    <location>
        <begin position="449"/>
        <end position="468"/>
    </location>
</feature>
<dbReference type="GO" id="GO:0005765">
    <property type="term" value="C:lysosomal membrane"/>
    <property type="evidence" value="ECO:0007669"/>
    <property type="project" value="TreeGrafter"/>
</dbReference>
<dbReference type="Proteomes" id="UP001174136">
    <property type="component" value="Unassembled WGS sequence"/>
</dbReference>
<dbReference type="AlphaFoldDB" id="A0AA47P3M7"/>